<feature type="domain" description="Acetyl-CoA hydrolase/transferase C-terminal" evidence="1">
    <location>
        <begin position="262"/>
        <end position="414"/>
    </location>
</feature>
<dbReference type="Gene3D" id="3.30.750.70">
    <property type="entry name" value="4-hydroxybutyrate coenzyme like domains"/>
    <property type="match status" value="1"/>
</dbReference>
<dbReference type="EMBL" id="AGUD01000019">
    <property type="protein sequence ID" value="EHN12531.1"/>
    <property type="molecule type" value="Genomic_DNA"/>
</dbReference>
<dbReference type="AlphaFoldDB" id="H0E192"/>
<dbReference type="EC" id="2.8.3.-" evidence="2"/>
<sequence length="437" mass="47011">MREGRPEDVLDLVRPGDDLVVAMANGEPVAAIDALEREHRALDGVRIHQMHAMRRRPHVDGACGDHLRHVSYFLTPATRSAAWAGTCDVVPTDFSQLPRLLRERTRCSLLLATASPPDDDGWCTLGTNAEYVAALLRDAPLFLEVDERMPTVGGSHRVRIDDVAGWYRSARELQAVEPPVPDARDHAIAAAVAERVPNGATLQIGVGKVPDAVCVALRGHRDLGLHSELLGDGAMDLIERGVLTGARKQLRPGQAVATFALGSQRLYRWLDRREGVALEPVDWVNDPRTIARERHVVSINATTEVDLYGQCASETVAGRAWSGSGGQVDFATGAIWARSGEAFVVLRATTSDGRSRIRTALTPGSVVTTSRNAVDHVVTEWGIASLRGRTTAQRAAALIAIADPAHRDELEREARAAGILPGAAGERQVAAEAGCGR</sequence>
<reference evidence="2 3" key="1">
    <citation type="journal article" date="2013" name="Biodegradation">
        <title>Quantitative proteomic analysis of ibuprofen-degrading Patulibacter sp. strain I11.</title>
        <authorList>
            <person name="Almeida B."/>
            <person name="Kjeldal H."/>
            <person name="Lolas I."/>
            <person name="Knudsen A.D."/>
            <person name="Carvalho G."/>
            <person name="Nielsen K.L."/>
            <person name="Barreto Crespo M.T."/>
            <person name="Stensballe A."/>
            <person name="Nielsen J.L."/>
        </authorList>
    </citation>
    <scope>NUCLEOTIDE SEQUENCE [LARGE SCALE GENOMIC DNA]</scope>
    <source>
        <strain evidence="2 3">I11</strain>
    </source>
</reference>
<dbReference type="InterPro" id="IPR026888">
    <property type="entry name" value="AcetylCoA_hyd_C"/>
</dbReference>
<dbReference type="InterPro" id="IPR046433">
    <property type="entry name" value="ActCoA_hydro"/>
</dbReference>
<dbReference type="Pfam" id="PF13336">
    <property type="entry name" value="AcetylCoA_hyd_C"/>
    <property type="match status" value="1"/>
</dbReference>
<gene>
    <name evidence="2" type="ORF">PAI11_05540</name>
</gene>
<protein>
    <submittedName>
        <fullName evidence="2">Putative 4-hydroxybutyrate coenzyme A transferase</fullName>
        <ecNumber evidence="2">2.8.3.-</ecNumber>
    </submittedName>
</protein>
<keyword evidence="3" id="KW-1185">Reference proteome</keyword>
<dbReference type="Gene3D" id="3.40.1080.10">
    <property type="entry name" value="Glutaconate Coenzyme A-transferase"/>
    <property type="match status" value="1"/>
</dbReference>
<accession>H0E192</accession>
<keyword evidence="2" id="KW-0808">Transferase</keyword>
<dbReference type="InterPro" id="IPR037171">
    <property type="entry name" value="NagB/RpiA_transferase-like"/>
</dbReference>
<dbReference type="PANTHER" id="PTHR21432:SF20">
    <property type="entry name" value="ACETYL-COA HYDROLASE"/>
    <property type="match status" value="1"/>
</dbReference>
<dbReference type="Proteomes" id="UP000005143">
    <property type="component" value="Unassembled WGS sequence"/>
</dbReference>
<organism evidence="2 3">
    <name type="scientific">Patulibacter medicamentivorans</name>
    <dbReference type="NCBI Taxonomy" id="1097667"/>
    <lineage>
        <taxon>Bacteria</taxon>
        <taxon>Bacillati</taxon>
        <taxon>Actinomycetota</taxon>
        <taxon>Thermoleophilia</taxon>
        <taxon>Solirubrobacterales</taxon>
        <taxon>Patulibacteraceae</taxon>
        <taxon>Patulibacter</taxon>
    </lineage>
</organism>
<dbReference type="SUPFAM" id="SSF100950">
    <property type="entry name" value="NagB/RpiA/CoA transferase-like"/>
    <property type="match status" value="2"/>
</dbReference>
<dbReference type="GO" id="GO:0006083">
    <property type="term" value="P:acetate metabolic process"/>
    <property type="evidence" value="ECO:0007669"/>
    <property type="project" value="InterPro"/>
</dbReference>
<evidence type="ECO:0000313" key="3">
    <source>
        <dbReference type="Proteomes" id="UP000005143"/>
    </source>
</evidence>
<dbReference type="InterPro" id="IPR038460">
    <property type="entry name" value="AcetylCoA_hyd_C_sf"/>
</dbReference>
<dbReference type="PANTHER" id="PTHR21432">
    <property type="entry name" value="ACETYL-COA HYDROLASE-RELATED"/>
    <property type="match status" value="1"/>
</dbReference>
<comment type="caution">
    <text evidence="2">The sequence shown here is derived from an EMBL/GenBank/DDBJ whole genome shotgun (WGS) entry which is preliminary data.</text>
</comment>
<dbReference type="GO" id="GO:0008775">
    <property type="term" value="F:acetate CoA-transferase activity"/>
    <property type="evidence" value="ECO:0007669"/>
    <property type="project" value="InterPro"/>
</dbReference>
<evidence type="ECO:0000259" key="1">
    <source>
        <dbReference type="Pfam" id="PF13336"/>
    </source>
</evidence>
<proteinExistence type="predicted"/>
<name>H0E192_9ACTN</name>
<evidence type="ECO:0000313" key="2">
    <source>
        <dbReference type="EMBL" id="EHN12531.1"/>
    </source>
</evidence>
<dbReference type="Gene3D" id="3.40.1080.20">
    <property type="entry name" value="Acetyl-CoA hydrolase/transferase C-terminal domain"/>
    <property type="match status" value="1"/>
</dbReference>